<accession>A0A553WAW6</accession>
<dbReference type="OrthoDB" id="9768668at2"/>
<comment type="caution">
    <text evidence="5">The sequence shown here is derived from an EMBL/GenBank/DDBJ whole genome shotgun (WGS) entry which is preliminary data.</text>
</comment>
<dbReference type="Gene3D" id="3.90.1150.10">
    <property type="entry name" value="Aspartate Aminotransferase, domain 1"/>
    <property type="match status" value="1"/>
</dbReference>
<dbReference type="GO" id="GO:0030170">
    <property type="term" value="F:pyridoxal phosphate binding"/>
    <property type="evidence" value="ECO:0007669"/>
    <property type="project" value="TreeGrafter"/>
</dbReference>
<evidence type="ECO:0000256" key="1">
    <source>
        <dbReference type="ARBA" id="ARBA00037999"/>
    </source>
</evidence>
<dbReference type="RefSeq" id="WP_143777043.1">
    <property type="nucleotide sequence ID" value="NZ_VKKU01000002.1"/>
</dbReference>
<dbReference type="InterPro" id="IPR000653">
    <property type="entry name" value="DegT/StrS_aminotransferase"/>
</dbReference>
<evidence type="ECO:0000313" key="6">
    <source>
        <dbReference type="Proteomes" id="UP000320160"/>
    </source>
</evidence>
<dbReference type="PIRSF" id="PIRSF000390">
    <property type="entry name" value="PLP_StrS"/>
    <property type="match status" value="1"/>
</dbReference>
<dbReference type="InterPro" id="IPR015424">
    <property type="entry name" value="PyrdxlP-dep_Trfase"/>
</dbReference>
<proteinExistence type="inferred from homology"/>
<evidence type="ECO:0000256" key="2">
    <source>
        <dbReference type="PIRSR" id="PIRSR000390-1"/>
    </source>
</evidence>
<feature type="modified residue" description="N6-(pyridoxal phosphate)lysine" evidence="3">
    <location>
        <position position="200"/>
    </location>
</feature>
<dbReference type="Pfam" id="PF01041">
    <property type="entry name" value="DegT_DnrJ_EryC1"/>
    <property type="match status" value="1"/>
</dbReference>
<organism evidence="5 6">
    <name type="scientific">Sphingorhabdus contaminans</name>
    <dbReference type="NCBI Taxonomy" id="1343899"/>
    <lineage>
        <taxon>Bacteria</taxon>
        <taxon>Pseudomonadati</taxon>
        <taxon>Pseudomonadota</taxon>
        <taxon>Alphaproteobacteria</taxon>
        <taxon>Sphingomonadales</taxon>
        <taxon>Sphingomonadaceae</taxon>
        <taxon>Sphingorhabdus</taxon>
    </lineage>
</organism>
<comment type="similarity">
    <text evidence="1 4">Belongs to the DegT/DnrJ/EryC1 family.</text>
</comment>
<dbReference type="EMBL" id="VKKU01000002">
    <property type="protein sequence ID" value="TSB01823.1"/>
    <property type="molecule type" value="Genomic_DNA"/>
</dbReference>
<evidence type="ECO:0000313" key="5">
    <source>
        <dbReference type="EMBL" id="TSB01823.1"/>
    </source>
</evidence>
<dbReference type="SUPFAM" id="SSF53383">
    <property type="entry name" value="PLP-dependent transferases"/>
    <property type="match status" value="1"/>
</dbReference>
<dbReference type="PANTHER" id="PTHR30244">
    <property type="entry name" value="TRANSAMINASE"/>
    <property type="match status" value="1"/>
</dbReference>
<dbReference type="CDD" id="cd00616">
    <property type="entry name" value="AHBA_syn"/>
    <property type="match status" value="1"/>
</dbReference>
<dbReference type="GO" id="GO:0000271">
    <property type="term" value="P:polysaccharide biosynthetic process"/>
    <property type="evidence" value="ECO:0007669"/>
    <property type="project" value="TreeGrafter"/>
</dbReference>
<gene>
    <name evidence="5" type="ORF">FOM92_11700</name>
</gene>
<protein>
    <submittedName>
        <fullName evidence="5">DegT/DnrJ/EryC1/StrS aminotransferase family protein</fullName>
    </submittedName>
</protein>
<evidence type="ECO:0000256" key="3">
    <source>
        <dbReference type="PIRSR" id="PIRSR000390-2"/>
    </source>
</evidence>
<keyword evidence="5" id="KW-0808">Transferase</keyword>
<dbReference type="PANTHER" id="PTHR30244:SF34">
    <property type="entry name" value="DTDP-4-AMINO-4,6-DIDEOXYGALACTOSE TRANSAMINASE"/>
    <property type="match status" value="1"/>
</dbReference>
<dbReference type="Proteomes" id="UP000320160">
    <property type="component" value="Unassembled WGS sequence"/>
</dbReference>
<name>A0A553WAW6_9SPHN</name>
<keyword evidence="6" id="KW-1185">Reference proteome</keyword>
<dbReference type="GO" id="GO:0008483">
    <property type="term" value="F:transaminase activity"/>
    <property type="evidence" value="ECO:0007669"/>
    <property type="project" value="UniProtKB-KW"/>
</dbReference>
<dbReference type="AlphaFoldDB" id="A0A553WAW6"/>
<dbReference type="InterPro" id="IPR015422">
    <property type="entry name" value="PyrdxlP-dep_Trfase_small"/>
</dbReference>
<reference evidence="5 6" key="1">
    <citation type="submission" date="2019-07" db="EMBL/GenBank/DDBJ databases">
        <authorList>
            <person name="Park M."/>
        </authorList>
    </citation>
    <scope>NUCLEOTIDE SEQUENCE [LARGE SCALE GENOMIC DNA]</scope>
    <source>
        <strain evidence="5 6">KCTC32445</strain>
    </source>
</reference>
<sequence>MSSQSTPTTAEARDFPVPITSSWPSHGRDEILAVTQVLQSGRVNALVHGEQNRAFEKEFAAYIGMPHAIAVSNGTVSIEMALRAFGIGAGDEIIIPARSFFATASAVVAVGANPVFADVVIETQNIDPDSVRRMISEKTKAVICVHLAGLPCDMRALTAICEEHDLFLIEDCAQAHGAVYDNRMIGSFGDASSFSFCTDKIMSTGGEGGMILFADKAAWSKAWAIKDHGKLPPEEMPQNIAPAGEFRYVHQSFGTNFRMTEMQAAIGRVQLKKLPKWLAQRRANAQCLSEAIADIPGVIVDKIPNHIQSARYKYYIRVDEKELPGNKSRSDIIAGLLGLGIQCGSGSCPDMSREIAFQGREPRRDGNLENAHKLGASTIMFPVDHLFSEVDMLVIASALRKVVLA</sequence>
<evidence type="ECO:0000256" key="4">
    <source>
        <dbReference type="RuleBase" id="RU004508"/>
    </source>
</evidence>
<dbReference type="InterPro" id="IPR015421">
    <property type="entry name" value="PyrdxlP-dep_Trfase_major"/>
</dbReference>
<dbReference type="Gene3D" id="3.40.640.10">
    <property type="entry name" value="Type I PLP-dependent aspartate aminotransferase-like (Major domain)"/>
    <property type="match status" value="1"/>
</dbReference>
<keyword evidence="5" id="KW-0032">Aminotransferase</keyword>
<keyword evidence="3 4" id="KW-0663">Pyridoxal phosphate</keyword>
<feature type="active site" description="Proton acceptor" evidence="2">
    <location>
        <position position="200"/>
    </location>
</feature>